<protein>
    <submittedName>
        <fullName evidence="2">Uncharacterized protein</fullName>
    </submittedName>
</protein>
<reference evidence="2" key="1">
    <citation type="submission" date="2020-07" db="EMBL/GenBank/DDBJ databases">
        <title>The High-quality genome of the commercially important snow crab, Chionoecetes opilio.</title>
        <authorList>
            <person name="Jeong J.-H."/>
            <person name="Ryu S."/>
        </authorList>
    </citation>
    <scope>NUCLEOTIDE SEQUENCE</scope>
    <source>
        <strain evidence="2">MADBK_172401_WGS</strain>
        <tissue evidence="2">Digestive gland</tissue>
    </source>
</reference>
<comment type="caution">
    <text evidence="2">The sequence shown here is derived from an EMBL/GenBank/DDBJ whole genome shotgun (WGS) entry which is preliminary data.</text>
</comment>
<keyword evidence="3" id="KW-1185">Reference proteome</keyword>
<evidence type="ECO:0000256" key="1">
    <source>
        <dbReference type="SAM" id="MobiDB-lite"/>
    </source>
</evidence>
<name>A0A8J8WA11_CHIOP</name>
<feature type="region of interest" description="Disordered" evidence="1">
    <location>
        <begin position="99"/>
        <end position="121"/>
    </location>
</feature>
<proteinExistence type="predicted"/>
<evidence type="ECO:0000313" key="2">
    <source>
        <dbReference type="EMBL" id="KAG0695836.1"/>
    </source>
</evidence>
<accession>A0A8J8WA11</accession>
<evidence type="ECO:0000313" key="3">
    <source>
        <dbReference type="Proteomes" id="UP000770661"/>
    </source>
</evidence>
<organism evidence="2 3">
    <name type="scientific">Chionoecetes opilio</name>
    <name type="common">Atlantic snow crab</name>
    <name type="synonym">Cancer opilio</name>
    <dbReference type="NCBI Taxonomy" id="41210"/>
    <lineage>
        <taxon>Eukaryota</taxon>
        <taxon>Metazoa</taxon>
        <taxon>Ecdysozoa</taxon>
        <taxon>Arthropoda</taxon>
        <taxon>Crustacea</taxon>
        <taxon>Multicrustacea</taxon>
        <taxon>Malacostraca</taxon>
        <taxon>Eumalacostraca</taxon>
        <taxon>Eucarida</taxon>
        <taxon>Decapoda</taxon>
        <taxon>Pleocyemata</taxon>
        <taxon>Brachyura</taxon>
        <taxon>Eubrachyura</taxon>
        <taxon>Majoidea</taxon>
        <taxon>Majidae</taxon>
        <taxon>Chionoecetes</taxon>
    </lineage>
</organism>
<sequence>MRKPPTEVSLSWMYSLVQRQQDLRPQYSANPLTRALTGKASALSVTCITPSALMSNSLTALLGKTPIKNLSALPKYNGFSHSDVAHVTKRIIDKWYTNQDTNTSTTGEPTHQTPLKKTRSSTNTLVTVRNVDLTLISV</sequence>
<dbReference type="Proteomes" id="UP000770661">
    <property type="component" value="Unassembled WGS sequence"/>
</dbReference>
<feature type="compositionally biased region" description="Polar residues" evidence="1">
    <location>
        <begin position="99"/>
        <end position="113"/>
    </location>
</feature>
<gene>
    <name evidence="2" type="ORF">GWK47_026775</name>
</gene>
<dbReference type="AlphaFoldDB" id="A0A8J8WA11"/>
<dbReference type="EMBL" id="JACEEZ010025959">
    <property type="protein sequence ID" value="KAG0695836.1"/>
    <property type="molecule type" value="Genomic_DNA"/>
</dbReference>